<organism evidence="4 5">
    <name type="scientific">Actinoallomurus spadix</name>
    <dbReference type="NCBI Taxonomy" id="79912"/>
    <lineage>
        <taxon>Bacteria</taxon>
        <taxon>Bacillati</taxon>
        <taxon>Actinomycetota</taxon>
        <taxon>Actinomycetes</taxon>
        <taxon>Streptosporangiales</taxon>
        <taxon>Thermomonosporaceae</taxon>
        <taxon>Actinoallomurus</taxon>
    </lineage>
</organism>
<proteinExistence type="predicted"/>
<dbReference type="PRINTS" id="PR00834">
    <property type="entry name" value="PROTEASES2C"/>
</dbReference>
<dbReference type="SUPFAM" id="SSF50494">
    <property type="entry name" value="Trypsin-like serine proteases"/>
    <property type="match status" value="1"/>
</dbReference>
<dbReference type="Pfam" id="PF13180">
    <property type="entry name" value="PDZ_2"/>
    <property type="match status" value="1"/>
</dbReference>
<dbReference type="Gene3D" id="2.30.42.10">
    <property type="match status" value="1"/>
</dbReference>
<feature type="domain" description="PDZ" evidence="3">
    <location>
        <begin position="239"/>
        <end position="327"/>
    </location>
</feature>
<protein>
    <submittedName>
        <fullName evidence="4">Trypsin-like peptidase domain-containing protein</fullName>
    </submittedName>
</protein>
<dbReference type="SUPFAM" id="SSF50156">
    <property type="entry name" value="PDZ domain-like"/>
    <property type="match status" value="1"/>
</dbReference>
<dbReference type="InterPro" id="IPR001478">
    <property type="entry name" value="PDZ"/>
</dbReference>
<name>A0ABN0X8E3_9ACTN</name>
<evidence type="ECO:0000259" key="3">
    <source>
        <dbReference type="PROSITE" id="PS50106"/>
    </source>
</evidence>
<evidence type="ECO:0000313" key="5">
    <source>
        <dbReference type="Proteomes" id="UP001501822"/>
    </source>
</evidence>
<dbReference type="PANTHER" id="PTHR43343">
    <property type="entry name" value="PEPTIDASE S12"/>
    <property type="match status" value="1"/>
</dbReference>
<evidence type="ECO:0000256" key="1">
    <source>
        <dbReference type="ARBA" id="ARBA00022670"/>
    </source>
</evidence>
<keyword evidence="2" id="KW-0378">Hydrolase</keyword>
<evidence type="ECO:0000313" key="4">
    <source>
        <dbReference type="EMBL" id="GAA0357814.1"/>
    </source>
</evidence>
<dbReference type="Pfam" id="PF13365">
    <property type="entry name" value="Trypsin_2"/>
    <property type="match status" value="1"/>
</dbReference>
<dbReference type="InterPro" id="IPR051201">
    <property type="entry name" value="Chloro_Bact_Ser_Proteases"/>
</dbReference>
<evidence type="ECO:0000256" key="2">
    <source>
        <dbReference type="ARBA" id="ARBA00022801"/>
    </source>
</evidence>
<keyword evidence="1" id="KW-0645">Protease</keyword>
<dbReference type="PROSITE" id="PS50106">
    <property type="entry name" value="PDZ"/>
    <property type="match status" value="1"/>
</dbReference>
<accession>A0ABN0X8E3</accession>
<dbReference type="SMART" id="SM00228">
    <property type="entry name" value="PDZ"/>
    <property type="match status" value="1"/>
</dbReference>
<comment type="caution">
    <text evidence="4">The sequence shown here is derived from an EMBL/GenBank/DDBJ whole genome shotgun (WGS) entry which is preliminary data.</text>
</comment>
<dbReference type="PANTHER" id="PTHR43343:SF3">
    <property type="entry name" value="PROTEASE DO-LIKE 8, CHLOROPLASTIC"/>
    <property type="match status" value="1"/>
</dbReference>
<reference evidence="4 5" key="1">
    <citation type="journal article" date="2019" name="Int. J. Syst. Evol. Microbiol.">
        <title>The Global Catalogue of Microorganisms (GCM) 10K type strain sequencing project: providing services to taxonomists for standard genome sequencing and annotation.</title>
        <authorList>
            <consortium name="The Broad Institute Genomics Platform"/>
            <consortium name="The Broad Institute Genome Sequencing Center for Infectious Disease"/>
            <person name="Wu L."/>
            <person name="Ma J."/>
        </authorList>
    </citation>
    <scope>NUCLEOTIDE SEQUENCE [LARGE SCALE GENOMIC DNA]</scope>
    <source>
        <strain evidence="4 5">JCM 3146</strain>
    </source>
</reference>
<dbReference type="Proteomes" id="UP001501822">
    <property type="component" value="Unassembled WGS sequence"/>
</dbReference>
<dbReference type="Gene3D" id="2.40.10.120">
    <property type="match status" value="1"/>
</dbReference>
<dbReference type="InterPro" id="IPR036034">
    <property type="entry name" value="PDZ_sf"/>
</dbReference>
<sequence>MITALVLVAGCGGGGAHRSNTASTSTGAAPPGQVSGLRLEQDYERVVKTVLPSVVQIDTDSGLGSGVVYDNQGDIVTNAHVVAGANRFTVTTATGKKALPATLVGQYAPDDLAVVRVNGASLRPARFGDSSRVAVGEIVLAMGNPLGLSGSVTSGIISAVGRTVSSPREGEFPGATIAGAVQTSAPINPGNSGGALVTLQNEVIGIPALAAADPQIGGAAAGIGFAIPSNTVKLIADQLIKSGRVTNSGRAALGVTVRDVADLSGNVVGVGVVAVTRGGPSDKVGIRPNDIIVSVNGTKTPSTSDLSDVLAGLKPGQTVPMVVQHPDGAKTTVQITLGQLPG</sequence>
<dbReference type="InterPro" id="IPR001940">
    <property type="entry name" value="Peptidase_S1C"/>
</dbReference>
<dbReference type="InterPro" id="IPR009003">
    <property type="entry name" value="Peptidase_S1_PA"/>
</dbReference>
<dbReference type="EMBL" id="BAAABM010000049">
    <property type="protein sequence ID" value="GAA0357814.1"/>
    <property type="molecule type" value="Genomic_DNA"/>
</dbReference>
<keyword evidence="5" id="KW-1185">Reference proteome</keyword>
<gene>
    <name evidence="4" type="ORF">GCM10010151_54350</name>
</gene>